<keyword evidence="8" id="KW-0408">Iron</keyword>
<reference evidence="12" key="1">
    <citation type="submission" date="2020-12" db="EMBL/GenBank/DDBJ databases">
        <title>Bacterial taxonomy.</title>
        <authorList>
            <person name="Pan X."/>
        </authorList>
    </citation>
    <scope>NUCLEOTIDE SEQUENCE</scope>
    <source>
        <strain evidence="12">B2012</strain>
    </source>
</reference>
<comment type="cofactor">
    <cofactor evidence="1">
        <name>pyridoxal 5'-phosphate</name>
        <dbReference type="ChEBI" id="CHEBI:597326"/>
    </cofactor>
</comment>
<comment type="catalytic activity">
    <reaction evidence="10">
        <text>(sulfur carrier)-H + L-cysteine = (sulfur carrier)-SH + L-alanine</text>
        <dbReference type="Rhea" id="RHEA:43892"/>
        <dbReference type="Rhea" id="RHEA-COMP:14737"/>
        <dbReference type="Rhea" id="RHEA-COMP:14739"/>
        <dbReference type="ChEBI" id="CHEBI:29917"/>
        <dbReference type="ChEBI" id="CHEBI:35235"/>
        <dbReference type="ChEBI" id="CHEBI:57972"/>
        <dbReference type="ChEBI" id="CHEBI:64428"/>
        <dbReference type="EC" id="2.8.1.7"/>
    </reaction>
</comment>
<evidence type="ECO:0000259" key="11">
    <source>
        <dbReference type="Pfam" id="PF00266"/>
    </source>
</evidence>
<gene>
    <name evidence="12" type="ORF">JCR33_03760</name>
</gene>
<feature type="domain" description="Aminotransferase class V" evidence="11">
    <location>
        <begin position="31"/>
        <end position="375"/>
    </location>
</feature>
<evidence type="ECO:0000256" key="2">
    <source>
        <dbReference type="ARBA" id="ARBA00003120"/>
    </source>
</evidence>
<evidence type="ECO:0000256" key="3">
    <source>
        <dbReference type="ARBA" id="ARBA00006490"/>
    </source>
</evidence>
<dbReference type="GO" id="GO:0051536">
    <property type="term" value="F:iron-sulfur cluster binding"/>
    <property type="evidence" value="ECO:0007669"/>
    <property type="project" value="UniProtKB-KW"/>
</dbReference>
<dbReference type="PANTHER" id="PTHR11601:SF34">
    <property type="entry name" value="CYSTEINE DESULFURASE"/>
    <property type="match status" value="1"/>
</dbReference>
<dbReference type="AlphaFoldDB" id="A0A934ILU8"/>
<comment type="caution">
    <text evidence="12">The sequence shown here is derived from an EMBL/GenBank/DDBJ whole genome shotgun (WGS) entry which is preliminary data.</text>
</comment>
<dbReference type="EMBL" id="JAEKJA010000002">
    <property type="protein sequence ID" value="MBJ3774786.1"/>
    <property type="molecule type" value="Genomic_DNA"/>
</dbReference>
<keyword evidence="7" id="KW-0663">Pyridoxal phosphate</keyword>
<evidence type="ECO:0000256" key="8">
    <source>
        <dbReference type="ARBA" id="ARBA00023004"/>
    </source>
</evidence>
<dbReference type="InterPro" id="IPR000192">
    <property type="entry name" value="Aminotrans_V_dom"/>
</dbReference>
<evidence type="ECO:0000256" key="4">
    <source>
        <dbReference type="ARBA" id="ARBA00013558"/>
    </source>
</evidence>
<name>A0A934ILU8_9HYPH</name>
<dbReference type="GO" id="GO:0031071">
    <property type="term" value="F:cysteine desulfurase activity"/>
    <property type="evidence" value="ECO:0007669"/>
    <property type="project" value="UniProtKB-EC"/>
</dbReference>
<organism evidence="12 13">
    <name type="scientific">Acuticoccus mangrovi</name>
    <dbReference type="NCBI Taxonomy" id="2796142"/>
    <lineage>
        <taxon>Bacteria</taxon>
        <taxon>Pseudomonadati</taxon>
        <taxon>Pseudomonadota</taxon>
        <taxon>Alphaproteobacteria</taxon>
        <taxon>Hyphomicrobiales</taxon>
        <taxon>Amorphaceae</taxon>
        <taxon>Acuticoccus</taxon>
    </lineage>
</organism>
<dbReference type="InterPro" id="IPR015422">
    <property type="entry name" value="PyrdxlP-dep_Trfase_small"/>
</dbReference>
<evidence type="ECO:0000256" key="9">
    <source>
        <dbReference type="ARBA" id="ARBA00023014"/>
    </source>
</evidence>
<dbReference type="PANTHER" id="PTHR11601">
    <property type="entry name" value="CYSTEINE DESULFURYLASE FAMILY MEMBER"/>
    <property type="match status" value="1"/>
</dbReference>
<dbReference type="InterPro" id="IPR015421">
    <property type="entry name" value="PyrdxlP-dep_Trfase_major"/>
</dbReference>
<evidence type="ECO:0000256" key="6">
    <source>
        <dbReference type="ARBA" id="ARBA00022723"/>
    </source>
</evidence>
<evidence type="ECO:0000256" key="1">
    <source>
        <dbReference type="ARBA" id="ARBA00001933"/>
    </source>
</evidence>
<comment type="similarity">
    <text evidence="3">Belongs to the class-V pyridoxal-phosphate-dependent aminotransferase family. NifS/IscS subfamily.</text>
</comment>
<accession>A0A934ILU8</accession>
<dbReference type="Gene3D" id="3.90.1150.10">
    <property type="entry name" value="Aspartate Aminotransferase, domain 1"/>
    <property type="match status" value="1"/>
</dbReference>
<dbReference type="Pfam" id="PF00266">
    <property type="entry name" value="Aminotran_5"/>
    <property type="match status" value="1"/>
</dbReference>
<protein>
    <recommendedName>
        <fullName evidence="4">Cysteine desulfurase</fullName>
    </recommendedName>
</protein>
<dbReference type="PIRSF" id="PIRSF005572">
    <property type="entry name" value="NifS"/>
    <property type="match status" value="1"/>
</dbReference>
<evidence type="ECO:0000256" key="5">
    <source>
        <dbReference type="ARBA" id="ARBA00022679"/>
    </source>
</evidence>
<proteinExistence type="inferred from homology"/>
<evidence type="ECO:0000313" key="13">
    <source>
        <dbReference type="Proteomes" id="UP000609531"/>
    </source>
</evidence>
<dbReference type="InterPro" id="IPR015424">
    <property type="entry name" value="PyrdxlP-dep_Trfase"/>
</dbReference>
<dbReference type="Gene3D" id="3.40.640.10">
    <property type="entry name" value="Type I PLP-dependent aspartate aminotransferase-like (Major domain)"/>
    <property type="match status" value="1"/>
</dbReference>
<keyword evidence="13" id="KW-1185">Reference proteome</keyword>
<keyword evidence="5" id="KW-0808">Transferase</keyword>
<keyword evidence="9" id="KW-0411">Iron-sulfur</keyword>
<sequence length="401" mass="40806">MLVSAVIYQRHSTNQAFLEGDGVSHPAERLYLDWNATAPLTASARQAAISAMAAGGNASSVHAEGRASRALVEKARRALATRFRVATDGVTFTSGGTEANTMVLTPGLARAGSAPVERLIVSAVEHPAVLCGGRFGAEAVRVVAVDDAGRIDLGALEAALADDARPALVSVMAANNETGVIQPLADVAALAERYGAILHTDAVQAFGRIPGAALRADLVTVSGHKIGAPPGVGALIRLGDVVVPPLVRGGGQERGARAGTENVPAIAGFAAALEEPAADPLGWTETARARDDFEATLLETFPDARIFARGVPRLPNTTLLSVGDVPAELALIGLDLAGVSVSSGSACSSGKVGVSHVLLAMGVGEAEARSAIRVSAGPLGANDAFQRFLVALQRVIVPMGP</sequence>
<keyword evidence="6" id="KW-0479">Metal-binding</keyword>
<comment type="function">
    <text evidence="2">Catalyzes the removal of elemental sulfur atoms from cysteine to produce alanine. Seems to participate in the biosynthesis of the nitrogenase metalloclusters by providing the inorganic sulfur required for the Fe-S core formation.</text>
</comment>
<dbReference type="Gene3D" id="1.10.260.50">
    <property type="match status" value="1"/>
</dbReference>
<dbReference type="Proteomes" id="UP000609531">
    <property type="component" value="Unassembled WGS sequence"/>
</dbReference>
<evidence type="ECO:0000313" key="12">
    <source>
        <dbReference type="EMBL" id="MBJ3774786.1"/>
    </source>
</evidence>
<dbReference type="InterPro" id="IPR016454">
    <property type="entry name" value="Cysteine_dSase"/>
</dbReference>
<evidence type="ECO:0000256" key="10">
    <source>
        <dbReference type="ARBA" id="ARBA00050776"/>
    </source>
</evidence>
<dbReference type="GO" id="GO:0046872">
    <property type="term" value="F:metal ion binding"/>
    <property type="evidence" value="ECO:0007669"/>
    <property type="project" value="UniProtKB-KW"/>
</dbReference>
<dbReference type="SUPFAM" id="SSF53383">
    <property type="entry name" value="PLP-dependent transferases"/>
    <property type="match status" value="1"/>
</dbReference>
<evidence type="ECO:0000256" key="7">
    <source>
        <dbReference type="ARBA" id="ARBA00022898"/>
    </source>
</evidence>